<feature type="domain" description="HTH gntR-type" evidence="4">
    <location>
        <begin position="16"/>
        <end position="84"/>
    </location>
</feature>
<organism evidence="5 6">
    <name type="scientific">Cryobacterium tepidiphilum</name>
    <dbReference type="NCBI Taxonomy" id="2486026"/>
    <lineage>
        <taxon>Bacteria</taxon>
        <taxon>Bacillati</taxon>
        <taxon>Actinomycetota</taxon>
        <taxon>Actinomycetes</taxon>
        <taxon>Micrococcales</taxon>
        <taxon>Microbacteriaceae</taxon>
        <taxon>Cryobacterium</taxon>
    </lineage>
</organism>
<dbReference type="SUPFAM" id="SSF46785">
    <property type="entry name" value="Winged helix' DNA-binding domain"/>
    <property type="match status" value="1"/>
</dbReference>
<evidence type="ECO:0000256" key="1">
    <source>
        <dbReference type="ARBA" id="ARBA00023015"/>
    </source>
</evidence>
<dbReference type="Proteomes" id="UP000279859">
    <property type="component" value="Unassembled WGS sequence"/>
</dbReference>
<comment type="caution">
    <text evidence="5">The sequence shown here is derived from an EMBL/GenBank/DDBJ whole genome shotgun (WGS) entry which is preliminary data.</text>
</comment>
<evidence type="ECO:0000259" key="4">
    <source>
        <dbReference type="PROSITE" id="PS50949"/>
    </source>
</evidence>
<dbReference type="PANTHER" id="PTHR38445:SF9">
    <property type="entry name" value="HTH-TYPE TRANSCRIPTIONAL REPRESSOR YTRA"/>
    <property type="match status" value="1"/>
</dbReference>
<accession>A0A3M8KX01</accession>
<dbReference type="PANTHER" id="PTHR38445">
    <property type="entry name" value="HTH-TYPE TRANSCRIPTIONAL REPRESSOR YTRA"/>
    <property type="match status" value="1"/>
</dbReference>
<keyword evidence="2" id="KW-0238">DNA-binding</keyword>
<name>A0A3M8KX01_9MICO</name>
<gene>
    <name evidence="5" type="ORF">EEJ31_12255</name>
</gene>
<dbReference type="InterPro" id="IPR000524">
    <property type="entry name" value="Tscrpt_reg_HTH_GntR"/>
</dbReference>
<dbReference type="OrthoDB" id="4307011at2"/>
<dbReference type="GO" id="GO:0003677">
    <property type="term" value="F:DNA binding"/>
    <property type="evidence" value="ECO:0007669"/>
    <property type="project" value="UniProtKB-KW"/>
</dbReference>
<dbReference type="AlphaFoldDB" id="A0A3M8KX01"/>
<evidence type="ECO:0000313" key="5">
    <source>
        <dbReference type="EMBL" id="RNE57189.1"/>
    </source>
</evidence>
<dbReference type="Pfam" id="PF00392">
    <property type="entry name" value="GntR"/>
    <property type="match status" value="1"/>
</dbReference>
<proteinExistence type="predicted"/>
<evidence type="ECO:0000313" key="6">
    <source>
        <dbReference type="Proteomes" id="UP000279859"/>
    </source>
</evidence>
<dbReference type="RefSeq" id="WP_123046581.1">
    <property type="nucleotide sequence ID" value="NZ_RDSR01000024.1"/>
</dbReference>
<keyword evidence="6" id="KW-1185">Reference proteome</keyword>
<protein>
    <submittedName>
        <fullName evidence="5">GntR family transcriptional regulator</fullName>
    </submittedName>
</protein>
<dbReference type="InterPro" id="IPR036390">
    <property type="entry name" value="WH_DNA-bd_sf"/>
</dbReference>
<evidence type="ECO:0000256" key="3">
    <source>
        <dbReference type="ARBA" id="ARBA00023163"/>
    </source>
</evidence>
<dbReference type="PROSITE" id="PS50949">
    <property type="entry name" value="HTH_GNTR"/>
    <property type="match status" value="1"/>
</dbReference>
<keyword evidence="1" id="KW-0805">Transcription regulation</keyword>
<dbReference type="GO" id="GO:0003700">
    <property type="term" value="F:DNA-binding transcription factor activity"/>
    <property type="evidence" value="ECO:0007669"/>
    <property type="project" value="InterPro"/>
</dbReference>
<dbReference type="CDD" id="cd07377">
    <property type="entry name" value="WHTH_GntR"/>
    <property type="match status" value="1"/>
</dbReference>
<evidence type="ECO:0000256" key="2">
    <source>
        <dbReference type="ARBA" id="ARBA00023125"/>
    </source>
</evidence>
<dbReference type="InterPro" id="IPR036388">
    <property type="entry name" value="WH-like_DNA-bd_sf"/>
</dbReference>
<dbReference type="SMART" id="SM00345">
    <property type="entry name" value="HTH_GNTR"/>
    <property type="match status" value="1"/>
</dbReference>
<dbReference type="Gene3D" id="1.10.10.10">
    <property type="entry name" value="Winged helix-like DNA-binding domain superfamily/Winged helix DNA-binding domain"/>
    <property type="match status" value="1"/>
</dbReference>
<reference evidence="5 6" key="1">
    <citation type="submission" date="2018-11" db="EMBL/GenBank/DDBJ databases">
        <title>Cryobacterium sp. nov., isolated from rhizosphere soil of lettuce.</title>
        <authorList>
            <person name="Wang Y."/>
        </authorList>
    </citation>
    <scope>NUCLEOTIDE SEQUENCE [LARGE SCALE GENOMIC DNA]</scope>
    <source>
        <strain evidence="5 6">NEAU-85</strain>
    </source>
</reference>
<sequence>MNATGLQLSIDPHGATPPFEQLRTHVLQAVRAGDLAPGHKLPTVRSLADELGLAVNTVARAYRELEHDGIIETRGRRGSFIATLGDPSVQQAQLAATAYADRTRELAIEPAEALGIVKAALGIR</sequence>
<keyword evidence="3" id="KW-0804">Transcription</keyword>
<dbReference type="EMBL" id="RDSR01000024">
    <property type="protein sequence ID" value="RNE57189.1"/>
    <property type="molecule type" value="Genomic_DNA"/>
</dbReference>